<evidence type="ECO:0000313" key="5">
    <source>
        <dbReference type="Proteomes" id="UP000539372"/>
    </source>
</evidence>
<dbReference type="SUPFAM" id="SSF53590">
    <property type="entry name" value="Nucleoside hydrolase"/>
    <property type="match status" value="1"/>
</dbReference>
<feature type="domain" description="Inosine/uridine-preferring nucleoside hydrolase" evidence="3">
    <location>
        <begin position="5"/>
        <end position="295"/>
    </location>
</feature>
<protein>
    <submittedName>
        <fullName evidence="4">Nucleoside hydrolase</fullName>
    </submittedName>
</protein>
<dbReference type="RefSeq" id="WP_169623557.1">
    <property type="nucleotide sequence ID" value="NZ_JABBNT010000001.1"/>
</dbReference>
<evidence type="ECO:0000256" key="1">
    <source>
        <dbReference type="ARBA" id="ARBA00022801"/>
    </source>
</evidence>
<dbReference type="GO" id="GO:0005829">
    <property type="term" value="C:cytosol"/>
    <property type="evidence" value="ECO:0007669"/>
    <property type="project" value="TreeGrafter"/>
</dbReference>
<dbReference type="GO" id="GO:0006152">
    <property type="term" value="P:purine nucleoside catabolic process"/>
    <property type="evidence" value="ECO:0007669"/>
    <property type="project" value="TreeGrafter"/>
</dbReference>
<dbReference type="PANTHER" id="PTHR12304">
    <property type="entry name" value="INOSINE-URIDINE PREFERRING NUCLEOSIDE HYDROLASE"/>
    <property type="match status" value="1"/>
</dbReference>
<dbReference type="Gene3D" id="3.90.245.10">
    <property type="entry name" value="Ribonucleoside hydrolase-like"/>
    <property type="match status" value="1"/>
</dbReference>
<dbReference type="InterPro" id="IPR023186">
    <property type="entry name" value="IUNH"/>
</dbReference>
<dbReference type="InterPro" id="IPR001910">
    <property type="entry name" value="Inosine/uridine_hydrolase_dom"/>
</dbReference>
<gene>
    <name evidence="4" type="ORF">HH303_02165</name>
</gene>
<proteinExistence type="predicted"/>
<dbReference type="CDD" id="cd02650">
    <property type="entry name" value="nuc_hydro_CaPnhB"/>
    <property type="match status" value="1"/>
</dbReference>
<sequence>MTEKIIIDTDPGIDDAMAIHLAFAHPGLEVVALTTIFGNVHTATATRNALVLAEMAQYPCAVAQGADKPLVLPLNPPADFVHGAEGFGDLPARTPTGKPDPRSAAAYICEMAAAHPGEITLCAVGPLTNLALALRHDPAVTKNLKRVVIMGGAVDAPGNVSPFAEANIINDPHAAEEVFAADWPITLVGLDVTMQVRCTPDDFASMPGSSPTIGGFLNDATQFYFDFHRRQHDLNCCFMHDPTAVIAVTDPDVLTCESVPLSVICEGEKIGQTVRIDDPARRPVDVALGVDIDRVRSIFIDTIKSADGRVAERTAK</sequence>
<dbReference type="Proteomes" id="UP000539372">
    <property type="component" value="Unassembled WGS sequence"/>
</dbReference>
<comment type="caution">
    <text evidence="4">The sequence shown here is derived from an EMBL/GenBank/DDBJ whole genome shotgun (WGS) entry which is preliminary data.</text>
</comment>
<reference evidence="4 5" key="1">
    <citation type="submission" date="2020-04" db="EMBL/GenBank/DDBJ databases">
        <title>Rhodospirillaceae bacterium KN72 isolated from deep sea.</title>
        <authorList>
            <person name="Zhang D.-C."/>
        </authorList>
    </citation>
    <scope>NUCLEOTIDE SEQUENCE [LARGE SCALE GENOMIC DNA]</scope>
    <source>
        <strain evidence="4 5">KN72</strain>
    </source>
</reference>
<dbReference type="InterPro" id="IPR036452">
    <property type="entry name" value="Ribo_hydro-like"/>
</dbReference>
<keyword evidence="1 4" id="KW-0378">Hydrolase</keyword>
<keyword evidence="5" id="KW-1185">Reference proteome</keyword>
<dbReference type="EMBL" id="JABBNT010000001">
    <property type="protein sequence ID" value="NMM43265.1"/>
    <property type="molecule type" value="Genomic_DNA"/>
</dbReference>
<dbReference type="AlphaFoldDB" id="A0A7Y0HD49"/>
<keyword evidence="2" id="KW-0326">Glycosidase</keyword>
<evidence type="ECO:0000259" key="3">
    <source>
        <dbReference type="Pfam" id="PF01156"/>
    </source>
</evidence>
<evidence type="ECO:0000313" key="4">
    <source>
        <dbReference type="EMBL" id="NMM43265.1"/>
    </source>
</evidence>
<organism evidence="4 5">
    <name type="scientific">Pacificispira spongiicola</name>
    <dbReference type="NCBI Taxonomy" id="2729598"/>
    <lineage>
        <taxon>Bacteria</taxon>
        <taxon>Pseudomonadati</taxon>
        <taxon>Pseudomonadota</taxon>
        <taxon>Alphaproteobacteria</taxon>
        <taxon>Rhodospirillales</taxon>
        <taxon>Rhodospirillaceae</taxon>
        <taxon>Pacificispira</taxon>
    </lineage>
</organism>
<name>A0A7Y0HD49_9PROT</name>
<accession>A0A7Y0HD49</accession>
<dbReference type="PANTHER" id="PTHR12304:SF4">
    <property type="entry name" value="URIDINE NUCLEOSIDASE"/>
    <property type="match status" value="1"/>
</dbReference>
<dbReference type="Pfam" id="PF01156">
    <property type="entry name" value="IU_nuc_hydro"/>
    <property type="match status" value="1"/>
</dbReference>
<evidence type="ECO:0000256" key="2">
    <source>
        <dbReference type="ARBA" id="ARBA00023295"/>
    </source>
</evidence>
<dbReference type="GO" id="GO:0008477">
    <property type="term" value="F:purine nucleosidase activity"/>
    <property type="evidence" value="ECO:0007669"/>
    <property type="project" value="TreeGrafter"/>
</dbReference>